<organism evidence="2 4">
    <name type="scientific">Megasphaera lornae</name>
    <dbReference type="NCBI Taxonomy" id="1000568"/>
    <lineage>
        <taxon>Bacteria</taxon>
        <taxon>Bacillati</taxon>
        <taxon>Bacillota</taxon>
        <taxon>Negativicutes</taxon>
        <taxon>Veillonellales</taxon>
        <taxon>Veillonellaceae</taxon>
        <taxon>Megasphaera</taxon>
    </lineage>
</organism>
<keyword evidence="1" id="KW-0694">RNA-binding</keyword>
<dbReference type="EMBL" id="AFIJ01000036">
    <property type="protein sequence ID" value="EGL39539.1"/>
    <property type="molecule type" value="Genomic_DNA"/>
</dbReference>
<dbReference type="Proteomes" id="UP000004018">
    <property type="component" value="Unassembled WGS sequence"/>
</dbReference>
<proteinExistence type="predicted"/>
<dbReference type="Gene3D" id="3.10.290.10">
    <property type="entry name" value="RNA-binding S4 domain"/>
    <property type="match status" value="1"/>
</dbReference>
<protein>
    <submittedName>
        <fullName evidence="2">S4 domain family protein</fullName>
    </submittedName>
</protein>
<dbReference type="EMBL" id="ADGP01000013">
    <property type="protein sequence ID" value="EFD94410.1"/>
    <property type="molecule type" value="Genomic_DNA"/>
</dbReference>
<dbReference type="GO" id="GO:0003723">
    <property type="term" value="F:RNA binding"/>
    <property type="evidence" value="ECO:0007669"/>
    <property type="project" value="UniProtKB-KW"/>
</dbReference>
<dbReference type="InterPro" id="IPR036986">
    <property type="entry name" value="S4_RNA-bd_sf"/>
</dbReference>
<evidence type="ECO:0000313" key="5">
    <source>
        <dbReference type="Proteomes" id="UP000004018"/>
    </source>
</evidence>
<evidence type="ECO:0000313" key="2">
    <source>
        <dbReference type="EMBL" id="EFD94410.1"/>
    </source>
</evidence>
<dbReference type="Proteomes" id="UP000003242">
    <property type="component" value="Unassembled WGS sequence"/>
</dbReference>
<dbReference type="RefSeq" id="WP_007391495.1">
    <property type="nucleotide sequence ID" value="NZ_ADGP01000013.1"/>
</dbReference>
<dbReference type="STRING" id="699218.HMPREF0889_1394"/>
<evidence type="ECO:0000313" key="3">
    <source>
        <dbReference type="EMBL" id="EGL39539.1"/>
    </source>
</evidence>
<sequence length="73" mass="8345">MEKIKINTAYIQLDQFLKWAGVLPSGGEIRFFLAAHKISVNHMPCQVKRKKLYPNDIVTITDVGEWQLVGEES</sequence>
<dbReference type="CDD" id="cd00165">
    <property type="entry name" value="S4"/>
    <property type="match status" value="1"/>
</dbReference>
<dbReference type="PROSITE" id="PS50889">
    <property type="entry name" value="S4"/>
    <property type="match status" value="1"/>
</dbReference>
<dbReference type="SUPFAM" id="SSF55174">
    <property type="entry name" value="Alpha-L RNA-binding motif"/>
    <property type="match status" value="1"/>
</dbReference>
<reference evidence="2" key="2">
    <citation type="submission" date="2009-12" db="EMBL/GenBank/DDBJ databases">
        <authorList>
            <person name="Madupu R."/>
            <person name="Durkin A.S."/>
            <person name="Torralba M."/>
            <person name="Methe B."/>
            <person name="Sutton G.G."/>
            <person name="Strausberg R.L."/>
            <person name="Nelson K.E."/>
        </authorList>
    </citation>
    <scope>NUCLEOTIDE SEQUENCE</scope>
    <source>
        <strain evidence="2">28L</strain>
    </source>
</reference>
<dbReference type="OrthoDB" id="9811532at2"/>
<keyword evidence="5" id="KW-1185">Reference proteome</keyword>
<gene>
    <name evidence="2" type="ORF">HMPREF0889_1394</name>
    <name evidence="3" type="ORF">HMPREF1039_1388</name>
</gene>
<accession>D3LTU4</accession>
<dbReference type="Pfam" id="PF13275">
    <property type="entry name" value="S4_2"/>
    <property type="match status" value="1"/>
</dbReference>
<dbReference type="eggNOG" id="COG2501">
    <property type="taxonomic scope" value="Bacteria"/>
</dbReference>
<evidence type="ECO:0000313" key="4">
    <source>
        <dbReference type="Proteomes" id="UP000003242"/>
    </source>
</evidence>
<comment type="caution">
    <text evidence="2">The sequence shown here is derived from an EMBL/GenBank/DDBJ whole genome shotgun (WGS) entry which is preliminary data.</text>
</comment>
<evidence type="ECO:0000256" key="1">
    <source>
        <dbReference type="PROSITE-ProRule" id="PRU00182"/>
    </source>
</evidence>
<dbReference type="AlphaFoldDB" id="D3LTU4"/>
<reference evidence="3 5" key="3">
    <citation type="submission" date="2011-04" db="EMBL/GenBank/DDBJ databases">
        <authorList>
            <person name="Harkins D.M."/>
            <person name="Madupu R."/>
            <person name="Durkin A.S."/>
            <person name="Torralba M."/>
            <person name="Methe B."/>
            <person name="Sutton G.G."/>
            <person name="Nelson K.E."/>
        </authorList>
    </citation>
    <scope>NUCLEOTIDE SEQUENCE [LARGE SCALE GENOMIC DNA]</scope>
    <source>
        <strain evidence="3 5">UPII 199-6</strain>
    </source>
</reference>
<reference evidence="4" key="1">
    <citation type="submission" date="2009-12" db="EMBL/GenBank/DDBJ databases">
        <title>Sequence of Clostridiales genomosp. BVAB3 str. UPII9-5.</title>
        <authorList>
            <person name="Madupu R."/>
            <person name="Durkin A.S."/>
            <person name="Torralba M."/>
            <person name="Methe B."/>
            <person name="Sutton G.G."/>
            <person name="Strausberg R.L."/>
            <person name="Nelson K.E."/>
        </authorList>
    </citation>
    <scope>NUCLEOTIDE SEQUENCE [LARGE SCALE GENOMIC DNA]</scope>
    <source>
        <strain evidence="4">28L</strain>
    </source>
</reference>
<name>D3LTU4_9FIRM</name>